<name>A0A562UR58_9ACTN</name>
<feature type="region of interest" description="Disordered" evidence="1">
    <location>
        <begin position="29"/>
        <end position="59"/>
    </location>
</feature>
<reference evidence="3 4" key="1">
    <citation type="journal article" date="2013" name="Stand. Genomic Sci.">
        <title>Genomic Encyclopedia of Type Strains, Phase I: The one thousand microbial genomes (KMG-I) project.</title>
        <authorList>
            <person name="Kyrpides N.C."/>
            <person name="Woyke T."/>
            <person name="Eisen J.A."/>
            <person name="Garrity G."/>
            <person name="Lilburn T.G."/>
            <person name="Beck B.J."/>
            <person name="Whitman W.B."/>
            <person name="Hugenholtz P."/>
            <person name="Klenk H.P."/>
        </authorList>
    </citation>
    <scope>NUCLEOTIDE SEQUENCE [LARGE SCALE GENOMIC DNA]</scope>
    <source>
        <strain evidence="3 4">DSM 45044</strain>
    </source>
</reference>
<evidence type="ECO:0000313" key="3">
    <source>
        <dbReference type="EMBL" id="TWJ08091.1"/>
    </source>
</evidence>
<evidence type="ECO:0000256" key="1">
    <source>
        <dbReference type="SAM" id="MobiDB-lite"/>
    </source>
</evidence>
<organism evidence="3 4">
    <name type="scientific">Stackebrandtia albiflava</name>
    <dbReference type="NCBI Taxonomy" id="406432"/>
    <lineage>
        <taxon>Bacteria</taxon>
        <taxon>Bacillati</taxon>
        <taxon>Actinomycetota</taxon>
        <taxon>Actinomycetes</taxon>
        <taxon>Glycomycetales</taxon>
        <taxon>Glycomycetaceae</taxon>
        <taxon>Stackebrandtia</taxon>
    </lineage>
</organism>
<feature type="chain" id="PRO_5021753095" description="DUF4352 domain-containing protein" evidence="2">
    <location>
        <begin position="28"/>
        <end position="260"/>
    </location>
</feature>
<protein>
    <recommendedName>
        <fullName evidence="5">DUF4352 domain-containing protein</fullName>
    </recommendedName>
</protein>
<dbReference type="AlphaFoldDB" id="A0A562UR58"/>
<accession>A0A562UR58</accession>
<gene>
    <name evidence="3" type="ORF">LX16_4311</name>
</gene>
<dbReference type="EMBL" id="VLLL01000008">
    <property type="protein sequence ID" value="TWJ08091.1"/>
    <property type="molecule type" value="Genomic_DNA"/>
</dbReference>
<evidence type="ECO:0000256" key="2">
    <source>
        <dbReference type="SAM" id="SignalP"/>
    </source>
</evidence>
<dbReference type="Proteomes" id="UP000321617">
    <property type="component" value="Unassembled WGS sequence"/>
</dbReference>
<feature type="signal peptide" evidence="2">
    <location>
        <begin position="1"/>
        <end position="27"/>
    </location>
</feature>
<evidence type="ECO:0000313" key="4">
    <source>
        <dbReference type="Proteomes" id="UP000321617"/>
    </source>
</evidence>
<keyword evidence="2" id="KW-0732">Signal</keyword>
<keyword evidence="4" id="KW-1185">Reference proteome</keyword>
<dbReference type="PROSITE" id="PS51257">
    <property type="entry name" value="PROKAR_LIPOPROTEIN"/>
    <property type="match status" value="1"/>
</dbReference>
<evidence type="ECO:0008006" key="5">
    <source>
        <dbReference type="Google" id="ProtNLM"/>
    </source>
</evidence>
<comment type="caution">
    <text evidence="3">The sequence shown here is derived from an EMBL/GenBank/DDBJ whole genome shotgun (WGS) entry which is preliminary data.</text>
</comment>
<sequence length="260" mass="27030">MTRLTRRTLRRSHRLLLAGVVTAVAVAGCTSNPEDDPDTGQPVESAPPAPADESGDGGVVEVAETGHSLTEDSAGDVMVTYAVIVENTSADVAIGTNLDIRLLDSAGEPVTDEVTGNDRIASTVNLVMPGERQAVTNTTYIDGDDVASLEVTVDGSRWLPAGDARAQAVEVSEVTVAGDGDTWEIDFRVDSPYAEELTSVATYAVYRDAGGAVVGGSAPNDSRLFAYPSGTGEGQIEVSSASPDWEPGNTEVYIDPSVTL</sequence>
<proteinExistence type="predicted"/>